<comment type="cofactor">
    <cofactor evidence="5">
        <name>Mg(2+)</name>
        <dbReference type="ChEBI" id="CHEBI:18420"/>
    </cofactor>
</comment>
<keyword evidence="4 5" id="KW-0378">Hydrolase</keyword>
<dbReference type="InterPro" id="IPR002716">
    <property type="entry name" value="PIN_dom"/>
</dbReference>
<dbReference type="GO" id="GO:0016788">
    <property type="term" value="F:hydrolase activity, acting on ester bonds"/>
    <property type="evidence" value="ECO:0007669"/>
    <property type="project" value="InterPro"/>
</dbReference>
<comment type="function">
    <text evidence="5">Toxic component of a toxin-antitoxin (TA) system. An RNase.</text>
</comment>
<dbReference type="RefSeq" id="WP_113960487.1">
    <property type="nucleotide sequence ID" value="NZ_QNRR01000009.1"/>
</dbReference>
<dbReference type="Gene3D" id="3.40.50.1010">
    <property type="entry name" value="5'-nuclease"/>
    <property type="match status" value="1"/>
</dbReference>
<dbReference type="Pfam" id="PF01850">
    <property type="entry name" value="PIN"/>
    <property type="match status" value="1"/>
</dbReference>
<dbReference type="GO" id="GO:0090729">
    <property type="term" value="F:toxin activity"/>
    <property type="evidence" value="ECO:0007669"/>
    <property type="project" value="UniProtKB-KW"/>
</dbReference>
<evidence type="ECO:0000256" key="1">
    <source>
        <dbReference type="ARBA" id="ARBA00022649"/>
    </source>
</evidence>
<dbReference type="CDD" id="cd18678">
    <property type="entry name" value="PIN_MtVapC25_VapC33-like"/>
    <property type="match status" value="1"/>
</dbReference>
<reference evidence="7 8" key="1">
    <citation type="submission" date="2018-06" db="EMBL/GenBank/DDBJ databases">
        <title>Genomic Encyclopedia of Type Strains, Phase IV (KMG-IV): sequencing the most valuable type-strain genomes for metagenomic binning, comparative biology and taxonomic classification.</title>
        <authorList>
            <person name="Goeker M."/>
        </authorList>
    </citation>
    <scope>NUCLEOTIDE SEQUENCE [LARGE SCALE GENOMIC DNA]</scope>
    <source>
        <strain evidence="7 8">DSM 25532</strain>
    </source>
</reference>
<evidence type="ECO:0000313" key="8">
    <source>
        <dbReference type="Proteomes" id="UP000253426"/>
    </source>
</evidence>
<dbReference type="GO" id="GO:0000287">
    <property type="term" value="F:magnesium ion binding"/>
    <property type="evidence" value="ECO:0007669"/>
    <property type="project" value="UniProtKB-UniRule"/>
</dbReference>
<dbReference type="HAMAP" id="MF_00265">
    <property type="entry name" value="VapC_Nob1"/>
    <property type="match status" value="1"/>
</dbReference>
<comment type="similarity">
    <text evidence="5">Belongs to the PINc/VapC protein family.</text>
</comment>
<dbReference type="GO" id="GO:0004540">
    <property type="term" value="F:RNA nuclease activity"/>
    <property type="evidence" value="ECO:0007669"/>
    <property type="project" value="InterPro"/>
</dbReference>
<keyword evidence="5" id="KW-0800">Toxin</keyword>
<dbReference type="OrthoDB" id="556169at2"/>
<evidence type="ECO:0000256" key="2">
    <source>
        <dbReference type="ARBA" id="ARBA00022722"/>
    </source>
</evidence>
<dbReference type="GO" id="GO:0045926">
    <property type="term" value="P:negative regulation of growth"/>
    <property type="evidence" value="ECO:0007669"/>
    <property type="project" value="UniProtKB-ARBA"/>
</dbReference>
<evidence type="ECO:0000256" key="3">
    <source>
        <dbReference type="ARBA" id="ARBA00022723"/>
    </source>
</evidence>
<evidence type="ECO:0000256" key="5">
    <source>
        <dbReference type="HAMAP-Rule" id="MF_00265"/>
    </source>
</evidence>
<dbReference type="AlphaFoldDB" id="A0A366HD01"/>
<dbReference type="EC" id="3.1.-.-" evidence="5"/>
<evidence type="ECO:0000313" key="7">
    <source>
        <dbReference type="EMBL" id="RBP39585.1"/>
    </source>
</evidence>
<dbReference type="InterPro" id="IPR022907">
    <property type="entry name" value="VapC_family"/>
</dbReference>
<evidence type="ECO:0000256" key="4">
    <source>
        <dbReference type="ARBA" id="ARBA00022801"/>
    </source>
</evidence>
<keyword evidence="8" id="KW-1185">Reference proteome</keyword>
<proteinExistence type="inferred from homology"/>
<sequence length="141" mass="15627">MDLPDVNPLIYAADKSSPLHAPARSWLHSLLNGQQPFGVSELVLQATVRILTNPRIYVTPFSLDKALAFVESVRGAPTARVLVPGRSHWGIFVNQMRAISARGNDVTDAYHAAVAIEHGCEFLTFDTGFARFPALKWRRPF</sequence>
<dbReference type="InterPro" id="IPR029060">
    <property type="entry name" value="PIN-like_dom_sf"/>
</dbReference>
<dbReference type="Proteomes" id="UP000253426">
    <property type="component" value="Unassembled WGS sequence"/>
</dbReference>
<keyword evidence="2 5" id="KW-0540">Nuclease</keyword>
<feature type="domain" description="PIN" evidence="6">
    <location>
        <begin position="4"/>
        <end position="133"/>
    </location>
</feature>
<dbReference type="SUPFAM" id="SSF88723">
    <property type="entry name" value="PIN domain-like"/>
    <property type="match status" value="1"/>
</dbReference>
<protein>
    <recommendedName>
        <fullName evidence="5">Ribonuclease VapC</fullName>
        <shortName evidence="5">RNase VapC</shortName>
        <ecNumber evidence="5">3.1.-.-</ecNumber>
    </recommendedName>
    <alternativeName>
        <fullName evidence="5">Toxin VapC</fullName>
    </alternativeName>
</protein>
<feature type="binding site" evidence="5">
    <location>
        <position position="5"/>
    </location>
    <ligand>
        <name>Mg(2+)</name>
        <dbReference type="ChEBI" id="CHEBI:18420"/>
    </ligand>
</feature>
<dbReference type="EMBL" id="QNRR01000009">
    <property type="protein sequence ID" value="RBP39585.1"/>
    <property type="molecule type" value="Genomic_DNA"/>
</dbReference>
<evidence type="ECO:0000259" key="6">
    <source>
        <dbReference type="Pfam" id="PF01850"/>
    </source>
</evidence>
<keyword evidence="3 5" id="KW-0479">Metal-binding</keyword>
<feature type="binding site" evidence="5">
    <location>
        <position position="108"/>
    </location>
    <ligand>
        <name>Mg(2+)</name>
        <dbReference type="ChEBI" id="CHEBI:18420"/>
    </ligand>
</feature>
<name>A0A366HD01_9BACT</name>
<keyword evidence="1 5" id="KW-1277">Toxin-antitoxin system</keyword>
<dbReference type="InterPro" id="IPR006226">
    <property type="entry name" value="Mtu_PIN"/>
</dbReference>
<gene>
    <name evidence="5" type="primary">vapC</name>
    <name evidence="7" type="ORF">DES53_10912</name>
</gene>
<comment type="caution">
    <text evidence="7">The sequence shown here is derived from an EMBL/GenBank/DDBJ whole genome shotgun (WGS) entry which is preliminary data.</text>
</comment>
<keyword evidence="5" id="KW-0460">Magnesium</keyword>
<dbReference type="NCBIfam" id="TIGR00028">
    <property type="entry name" value="Mtu_PIN_fam"/>
    <property type="match status" value="1"/>
</dbReference>
<organism evidence="7 8">
    <name type="scientific">Roseimicrobium gellanilyticum</name>
    <dbReference type="NCBI Taxonomy" id="748857"/>
    <lineage>
        <taxon>Bacteria</taxon>
        <taxon>Pseudomonadati</taxon>
        <taxon>Verrucomicrobiota</taxon>
        <taxon>Verrucomicrobiia</taxon>
        <taxon>Verrucomicrobiales</taxon>
        <taxon>Verrucomicrobiaceae</taxon>
        <taxon>Roseimicrobium</taxon>
    </lineage>
</organism>
<accession>A0A366HD01</accession>